<evidence type="ECO:0000313" key="6">
    <source>
        <dbReference type="Proteomes" id="UP000001357"/>
    </source>
</evidence>
<dbReference type="GO" id="GO:0032259">
    <property type="term" value="P:methylation"/>
    <property type="evidence" value="ECO:0007669"/>
    <property type="project" value="UniProtKB-KW"/>
</dbReference>
<dbReference type="KEGG" id="mbr:MONBRDRAFT_5820"/>
<keyword evidence="3" id="KW-0949">S-adenosyl-L-methionine</keyword>
<dbReference type="InParanoid" id="A9USK2"/>
<dbReference type="Proteomes" id="UP000001357">
    <property type="component" value="Unassembled WGS sequence"/>
</dbReference>
<evidence type="ECO:0000256" key="3">
    <source>
        <dbReference type="ARBA" id="ARBA00022691"/>
    </source>
</evidence>
<proteinExistence type="predicted"/>
<dbReference type="Pfam" id="PF07942">
    <property type="entry name" value="CARME"/>
    <property type="match status" value="1"/>
</dbReference>
<evidence type="ECO:0000256" key="2">
    <source>
        <dbReference type="ARBA" id="ARBA00022679"/>
    </source>
</evidence>
<accession>A9USK2</accession>
<dbReference type="EMBL" id="CH991544">
    <property type="protein sequence ID" value="EDQ92115.1"/>
    <property type="molecule type" value="Genomic_DNA"/>
</dbReference>
<protein>
    <submittedName>
        <fullName evidence="5">Uncharacterized protein</fullName>
    </submittedName>
</protein>
<sequence>MARVMRARNSYRSLPRSQQARVSTFIRKLRRISQDAIVTNDRLVKTIAIQSGLFDPAEAEAQVATPAQALREAVVSQQRASSNEGGAPSTQQLEHSGHSSGHHSHDHSAGVQIDPPNTAPQPDGPPTDFEMDKVYTTIKQFYRDWSAEGQSERDHSYGRLLDAVDKAFANAPKYQSF</sequence>
<dbReference type="AlphaFoldDB" id="A9USK2"/>
<feature type="region of interest" description="Disordered" evidence="4">
    <location>
        <begin position="74"/>
        <end position="133"/>
    </location>
</feature>
<organism evidence="5 6">
    <name type="scientific">Monosiga brevicollis</name>
    <name type="common">Choanoflagellate</name>
    <dbReference type="NCBI Taxonomy" id="81824"/>
    <lineage>
        <taxon>Eukaryota</taxon>
        <taxon>Choanoflagellata</taxon>
        <taxon>Craspedida</taxon>
        <taxon>Salpingoecidae</taxon>
        <taxon>Monosiga</taxon>
    </lineage>
</organism>
<keyword evidence="2" id="KW-0808">Transferase</keyword>
<keyword evidence="1" id="KW-0489">Methyltransferase</keyword>
<name>A9USK2_MONBE</name>
<feature type="compositionally biased region" description="Polar residues" evidence="4">
    <location>
        <begin position="10"/>
        <end position="20"/>
    </location>
</feature>
<dbReference type="InterPro" id="IPR012901">
    <property type="entry name" value="CARME"/>
</dbReference>
<evidence type="ECO:0000313" key="5">
    <source>
        <dbReference type="EMBL" id="EDQ92115.1"/>
    </source>
</evidence>
<dbReference type="GeneID" id="5888321"/>
<evidence type="ECO:0000256" key="1">
    <source>
        <dbReference type="ARBA" id="ARBA00022603"/>
    </source>
</evidence>
<dbReference type="PANTHER" id="PTHR12303:SF6">
    <property type="entry name" value="CARNOSINE N-METHYLTRANSFERASE"/>
    <property type="match status" value="1"/>
</dbReference>
<dbReference type="RefSeq" id="XP_001743401.1">
    <property type="nucleotide sequence ID" value="XM_001743349.1"/>
</dbReference>
<dbReference type="PANTHER" id="PTHR12303">
    <property type="entry name" value="CARNOSINE N-METHYLTRANSFERASE"/>
    <property type="match status" value="1"/>
</dbReference>
<gene>
    <name evidence="5" type="ORF">MONBRDRAFT_5820</name>
</gene>
<feature type="region of interest" description="Disordered" evidence="4">
    <location>
        <begin position="1"/>
        <end position="20"/>
    </location>
</feature>
<keyword evidence="6" id="KW-1185">Reference proteome</keyword>
<dbReference type="GO" id="GO:0008757">
    <property type="term" value="F:S-adenosylmethionine-dependent methyltransferase activity"/>
    <property type="evidence" value="ECO:0007669"/>
    <property type="project" value="InterPro"/>
</dbReference>
<feature type="compositionally biased region" description="Polar residues" evidence="4">
    <location>
        <begin position="75"/>
        <end position="94"/>
    </location>
</feature>
<evidence type="ECO:0000256" key="4">
    <source>
        <dbReference type="SAM" id="MobiDB-lite"/>
    </source>
</evidence>
<reference evidence="5 6" key="1">
    <citation type="journal article" date="2008" name="Nature">
        <title>The genome of the choanoflagellate Monosiga brevicollis and the origin of metazoans.</title>
        <authorList>
            <consortium name="JGI Sequencing"/>
            <person name="King N."/>
            <person name="Westbrook M.J."/>
            <person name="Young S.L."/>
            <person name="Kuo A."/>
            <person name="Abedin M."/>
            <person name="Chapman J."/>
            <person name="Fairclough S."/>
            <person name="Hellsten U."/>
            <person name="Isogai Y."/>
            <person name="Letunic I."/>
            <person name="Marr M."/>
            <person name="Pincus D."/>
            <person name="Putnam N."/>
            <person name="Rokas A."/>
            <person name="Wright K.J."/>
            <person name="Zuzow R."/>
            <person name="Dirks W."/>
            <person name="Good M."/>
            <person name="Goodstein D."/>
            <person name="Lemons D."/>
            <person name="Li W."/>
            <person name="Lyons J.B."/>
            <person name="Morris A."/>
            <person name="Nichols S."/>
            <person name="Richter D.J."/>
            <person name="Salamov A."/>
            <person name="Bork P."/>
            <person name="Lim W.A."/>
            <person name="Manning G."/>
            <person name="Miller W.T."/>
            <person name="McGinnis W."/>
            <person name="Shapiro H."/>
            <person name="Tjian R."/>
            <person name="Grigoriev I.V."/>
            <person name="Rokhsar D."/>
        </authorList>
    </citation>
    <scope>NUCLEOTIDE SEQUENCE [LARGE SCALE GENOMIC DNA]</scope>
    <source>
        <strain evidence="6">MX1 / ATCC 50154</strain>
    </source>
</reference>